<feature type="compositionally biased region" description="Basic and acidic residues" evidence="6">
    <location>
        <begin position="245"/>
        <end position="256"/>
    </location>
</feature>
<feature type="transmembrane region" description="Helical" evidence="7">
    <location>
        <begin position="466"/>
        <end position="489"/>
    </location>
</feature>
<dbReference type="EMBL" id="SOFG01000021">
    <property type="protein sequence ID" value="TFB84420.1"/>
    <property type="molecule type" value="Genomic_DNA"/>
</dbReference>
<dbReference type="InterPro" id="IPR050833">
    <property type="entry name" value="Poly_Biosynth_Transport"/>
</dbReference>
<proteinExistence type="predicted"/>
<keyword evidence="9" id="KW-1185">Reference proteome</keyword>
<evidence type="ECO:0000256" key="6">
    <source>
        <dbReference type="SAM" id="MobiDB-lite"/>
    </source>
</evidence>
<evidence type="ECO:0008006" key="10">
    <source>
        <dbReference type="Google" id="ProtNLM"/>
    </source>
</evidence>
<sequence length="527" mass="52925">MTGQGATAGPARASTTVPATPAADPAVDRAVDRAAGPSLNRRVTVDSLWILAGYAVTSGAGFVFWIVAARLVPPAELGLNTAIYSIVTAAAAVAASGVGNALLVMLPVSGGARARLLRLGAGTGMCIATVTGLIAGVLVALFVAPQGPPVVTVLGVALVTVVWSLFVVKDPVLTALGHARYTLAVNGPVNVAKLGLLPLLVVVAGTSALPVVVASVAPAVLACLLVFGFSLPRLLRRTPDGAARPADRADQSRDEAATASGDGISPVSVSEPETVTETVPEAVPETPSGWLERNRRAFALFVLRDGTANGLYLGVILALPFLVTALAGAEQGAVFALCFQISLVLDLVVIGVGAALATHSAGAEVGAPAAAMRVWLQVLAVVTFGAVALIAVAPFLLGALGRFYEGSAGITVIVLLAAGSVLRTSFEIWSATLRARQHTTIVLICTALFAAGLVPLVLVLTPRFGAVGAAAALLVVTVGLGVAGVVGLLRPLLAGRRSAPAVPASVVPVPAVPMPAETMPAETGVRA</sequence>
<feature type="region of interest" description="Disordered" evidence="6">
    <location>
        <begin position="1"/>
        <end position="22"/>
    </location>
</feature>
<feature type="transmembrane region" description="Helical" evidence="7">
    <location>
        <begin position="310"/>
        <end position="328"/>
    </location>
</feature>
<keyword evidence="2" id="KW-1003">Cell membrane</keyword>
<evidence type="ECO:0000256" key="5">
    <source>
        <dbReference type="ARBA" id="ARBA00023136"/>
    </source>
</evidence>
<protein>
    <recommendedName>
        <fullName evidence="10">Membrane protein involved in the export of O-antigen and teichoic acid</fullName>
    </recommendedName>
</protein>
<evidence type="ECO:0000313" key="8">
    <source>
        <dbReference type="EMBL" id="TFB84420.1"/>
    </source>
</evidence>
<feature type="transmembrane region" description="Helical" evidence="7">
    <location>
        <begin position="180"/>
        <end position="202"/>
    </location>
</feature>
<feature type="transmembrane region" description="Helical" evidence="7">
    <location>
        <begin position="48"/>
        <end position="69"/>
    </location>
</feature>
<feature type="region of interest" description="Disordered" evidence="6">
    <location>
        <begin position="242"/>
        <end position="286"/>
    </location>
</feature>
<evidence type="ECO:0000313" key="9">
    <source>
        <dbReference type="Proteomes" id="UP000297608"/>
    </source>
</evidence>
<keyword evidence="4 7" id="KW-1133">Transmembrane helix</keyword>
<keyword evidence="3 7" id="KW-0812">Transmembrane</keyword>
<reference evidence="8 9" key="1">
    <citation type="submission" date="2019-03" db="EMBL/GenBank/DDBJ databases">
        <title>Genomics of glacier-inhabiting Cryobacterium strains.</title>
        <authorList>
            <person name="Liu Q."/>
            <person name="Xin Y.-H."/>
        </authorList>
    </citation>
    <scope>NUCLEOTIDE SEQUENCE [LARGE SCALE GENOMIC DNA]</scope>
    <source>
        <strain evidence="8 9">MDB2-B</strain>
    </source>
</reference>
<feature type="transmembrane region" description="Helical" evidence="7">
    <location>
        <begin position="208"/>
        <end position="229"/>
    </location>
</feature>
<feature type="transmembrane region" description="Helical" evidence="7">
    <location>
        <begin position="81"/>
        <end position="104"/>
    </location>
</feature>
<evidence type="ECO:0000256" key="4">
    <source>
        <dbReference type="ARBA" id="ARBA00022989"/>
    </source>
</evidence>
<name>A0ABY2I8Z7_9MICO</name>
<gene>
    <name evidence="8" type="ORF">E3O44_15150</name>
</gene>
<feature type="transmembrane region" description="Helical" evidence="7">
    <location>
        <begin position="116"/>
        <end position="144"/>
    </location>
</feature>
<organism evidence="8 9">
    <name type="scientific">Cryobacterium algoricola</name>
    <dbReference type="NCBI Taxonomy" id="1259183"/>
    <lineage>
        <taxon>Bacteria</taxon>
        <taxon>Bacillati</taxon>
        <taxon>Actinomycetota</taxon>
        <taxon>Actinomycetes</taxon>
        <taxon>Micrococcales</taxon>
        <taxon>Microbacteriaceae</taxon>
        <taxon>Cryobacterium</taxon>
    </lineage>
</organism>
<comment type="subcellular location">
    <subcellularLocation>
        <location evidence="1">Cell membrane</location>
        <topology evidence="1">Multi-pass membrane protein</topology>
    </subcellularLocation>
</comment>
<dbReference type="RefSeq" id="WP_134535617.1">
    <property type="nucleotide sequence ID" value="NZ_SOFG01000021.1"/>
</dbReference>
<evidence type="ECO:0000256" key="7">
    <source>
        <dbReference type="SAM" id="Phobius"/>
    </source>
</evidence>
<comment type="caution">
    <text evidence="8">The sequence shown here is derived from an EMBL/GenBank/DDBJ whole genome shotgun (WGS) entry which is preliminary data.</text>
</comment>
<feature type="transmembrane region" description="Helical" evidence="7">
    <location>
        <begin position="378"/>
        <end position="400"/>
    </location>
</feature>
<feature type="transmembrane region" description="Helical" evidence="7">
    <location>
        <begin position="438"/>
        <end position="460"/>
    </location>
</feature>
<dbReference type="PANTHER" id="PTHR30250">
    <property type="entry name" value="PST FAMILY PREDICTED COLANIC ACID TRANSPORTER"/>
    <property type="match status" value="1"/>
</dbReference>
<accession>A0ABY2I8Z7</accession>
<dbReference type="Proteomes" id="UP000297608">
    <property type="component" value="Unassembled WGS sequence"/>
</dbReference>
<feature type="transmembrane region" description="Helical" evidence="7">
    <location>
        <begin position="150"/>
        <end position="168"/>
    </location>
</feature>
<feature type="compositionally biased region" description="Low complexity" evidence="6">
    <location>
        <begin position="11"/>
        <end position="22"/>
    </location>
</feature>
<evidence type="ECO:0000256" key="1">
    <source>
        <dbReference type="ARBA" id="ARBA00004651"/>
    </source>
</evidence>
<keyword evidence="5 7" id="KW-0472">Membrane</keyword>
<feature type="transmembrane region" description="Helical" evidence="7">
    <location>
        <begin position="334"/>
        <end position="357"/>
    </location>
</feature>
<evidence type="ECO:0000256" key="2">
    <source>
        <dbReference type="ARBA" id="ARBA00022475"/>
    </source>
</evidence>
<dbReference type="PANTHER" id="PTHR30250:SF11">
    <property type="entry name" value="O-ANTIGEN TRANSPORTER-RELATED"/>
    <property type="match status" value="1"/>
</dbReference>
<feature type="transmembrane region" description="Helical" evidence="7">
    <location>
        <begin position="406"/>
        <end position="426"/>
    </location>
</feature>
<feature type="compositionally biased region" description="Low complexity" evidence="6">
    <location>
        <begin position="265"/>
        <end position="286"/>
    </location>
</feature>
<evidence type="ECO:0000256" key="3">
    <source>
        <dbReference type="ARBA" id="ARBA00022692"/>
    </source>
</evidence>